<evidence type="ECO:0000256" key="2">
    <source>
        <dbReference type="ARBA" id="ARBA00022679"/>
    </source>
</evidence>
<dbReference type="AlphaFoldDB" id="A0A2R8CFP1"/>
<evidence type="ECO:0000313" key="6">
    <source>
        <dbReference type="Proteomes" id="UP000244898"/>
    </source>
</evidence>
<evidence type="ECO:0000256" key="4">
    <source>
        <dbReference type="ARBA" id="ARBA00022833"/>
    </source>
</evidence>
<dbReference type="Proteomes" id="UP000244898">
    <property type="component" value="Unassembled WGS sequence"/>
</dbReference>
<dbReference type="RefSeq" id="WP_108792166.1">
    <property type="nucleotide sequence ID" value="NZ_ONZG01000016.1"/>
</dbReference>
<reference evidence="6" key="1">
    <citation type="submission" date="2018-03" db="EMBL/GenBank/DDBJ databases">
        <authorList>
            <person name="Rodrigo-Torres L."/>
            <person name="Arahal R. D."/>
            <person name="Lucena T."/>
        </authorList>
    </citation>
    <scope>NUCLEOTIDE SEQUENCE [LARGE SCALE GENOMIC DNA]</scope>
    <source>
        <strain evidence="6">CECT 7615</strain>
    </source>
</reference>
<dbReference type="GO" id="GO:0046872">
    <property type="term" value="F:metal ion binding"/>
    <property type="evidence" value="ECO:0007669"/>
    <property type="project" value="UniProtKB-KW"/>
</dbReference>
<sequence>MNAPLIMVAPNGARRGTADHPSLPIDLYDTIETARACHRAGADALHLHVRDCDSRHSLDVGRYREALAALKAGVPGLTLQITTEAAGMYTPQEQFDCVEGVRPEWASISLREINRAPELAERLYALCADQGTRVQHIAYDASDLKLLQDWRQRGIVRPVQDEVICVLGAYAPPRAGTPNDLTPLLPLLDGLRFAVCAFGPHEEACLLAAAEKGADILRVGFENNLTAPDGTLWRSNADAVSSLKARFERNAA</sequence>
<keyword evidence="5" id="KW-0012">Acyltransferase</keyword>
<keyword evidence="2 5" id="KW-0808">Transferase</keyword>
<dbReference type="InterPro" id="IPR013785">
    <property type="entry name" value="Aldolase_TIM"/>
</dbReference>
<evidence type="ECO:0000313" key="5">
    <source>
        <dbReference type="EMBL" id="SPJ31078.1"/>
    </source>
</evidence>
<accession>A0A2R8CFP1</accession>
<protein>
    <submittedName>
        <fullName evidence="5">3-keto-5-aminohexanoate cleavage enzyme</fullName>
        <ecNumber evidence="5">2.3.1.247</ecNumber>
    </submittedName>
</protein>
<dbReference type="Pfam" id="PF05853">
    <property type="entry name" value="BKACE"/>
    <property type="match status" value="1"/>
</dbReference>
<proteinExistence type="predicted"/>
<dbReference type="EMBL" id="ONZG01000016">
    <property type="protein sequence ID" value="SPJ31078.1"/>
    <property type="molecule type" value="Genomic_DNA"/>
</dbReference>
<dbReference type="PANTHER" id="PTHR37418:SF2">
    <property type="entry name" value="3-KETO-5-AMINOHEXANOATE CLEAVAGE ENZYME"/>
    <property type="match status" value="1"/>
</dbReference>
<dbReference type="PANTHER" id="PTHR37418">
    <property type="entry name" value="3-KETO-5-AMINOHEXANOATE CLEAVAGE ENZYME-RELATED"/>
    <property type="match status" value="1"/>
</dbReference>
<dbReference type="EC" id="2.3.1.247" evidence="5"/>
<dbReference type="OrthoDB" id="9805277at2"/>
<keyword evidence="3" id="KW-0479">Metal-binding</keyword>
<keyword evidence="4" id="KW-0862">Zinc</keyword>
<comment type="cofactor">
    <cofactor evidence="1">
        <name>Zn(2+)</name>
        <dbReference type="ChEBI" id="CHEBI:29105"/>
    </cofactor>
</comment>
<keyword evidence="6" id="KW-1185">Reference proteome</keyword>
<dbReference type="InterPro" id="IPR008567">
    <property type="entry name" value="BKACE"/>
</dbReference>
<organism evidence="5 6">
    <name type="scientific">Falsiruegeria mediterranea M17</name>
    <dbReference type="NCBI Taxonomy" id="1200281"/>
    <lineage>
        <taxon>Bacteria</taxon>
        <taxon>Pseudomonadati</taxon>
        <taxon>Pseudomonadota</taxon>
        <taxon>Alphaproteobacteria</taxon>
        <taxon>Rhodobacterales</taxon>
        <taxon>Roseobacteraceae</taxon>
        <taxon>Falsiruegeria</taxon>
    </lineage>
</organism>
<dbReference type="Gene3D" id="3.20.20.70">
    <property type="entry name" value="Aldolase class I"/>
    <property type="match status" value="1"/>
</dbReference>
<evidence type="ECO:0000256" key="3">
    <source>
        <dbReference type="ARBA" id="ARBA00022723"/>
    </source>
</evidence>
<evidence type="ECO:0000256" key="1">
    <source>
        <dbReference type="ARBA" id="ARBA00001947"/>
    </source>
</evidence>
<gene>
    <name evidence="5" type="primary">kce_3</name>
    <name evidence="5" type="ORF">TRM7615_04618</name>
</gene>
<name>A0A2R8CFP1_9RHOB</name>
<dbReference type="GO" id="GO:0043720">
    <property type="term" value="F:3-keto-5-aminohexanoate cleavage activity"/>
    <property type="evidence" value="ECO:0007669"/>
    <property type="project" value="InterPro"/>
</dbReference>